<feature type="domain" description="PDZ" evidence="6">
    <location>
        <begin position="288"/>
        <end position="364"/>
    </location>
</feature>
<accession>A0A429XTG6</accession>
<keyword evidence="2" id="KW-0645">Protease</keyword>
<dbReference type="EMBL" id="QYTV02000015">
    <property type="protein sequence ID" value="RST70992.1"/>
    <property type="molecule type" value="Genomic_DNA"/>
</dbReference>
<dbReference type="Pfam" id="PF13365">
    <property type="entry name" value="Trypsin_2"/>
    <property type="match status" value="1"/>
</dbReference>
<reference evidence="7" key="1">
    <citation type="submission" date="2018-12" db="EMBL/GenBank/DDBJ databases">
        <authorList>
            <person name="Sun L."/>
            <person name="Chen Z."/>
        </authorList>
    </citation>
    <scope>NUCLEOTIDE SEQUENCE [LARGE SCALE GENOMIC DNA]</scope>
    <source>
        <strain evidence="7">3-2-2</strain>
    </source>
</reference>
<keyword evidence="5" id="KW-1133">Transmembrane helix</keyword>
<comment type="similarity">
    <text evidence="1">Belongs to the peptidase S1C family.</text>
</comment>
<keyword evidence="5" id="KW-0812">Transmembrane</keyword>
<proteinExistence type="inferred from homology"/>
<dbReference type="InterPro" id="IPR009003">
    <property type="entry name" value="Peptidase_S1_PA"/>
</dbReference>
<dbReference type="InterPro" id="IPR001940">
    <property type="entry name" value="Peptidase_S1C"/>
</dbReference>
<gene>
    <name evidence="7" type="ORF">D4T97_019750</name>
</gene>
<dbReference type="SUPFAM" id="SSF50156">
    <property type="entry name" value="PDZ domain-like"/>
    <property type="match status" value="1"/>
</dbReference>
<protein>
    <submittedName>
        <fullName evidence="7">PDZ domain-containing protein</fullName>
    </submittedName>
</protein>
<feature type="transmembrane region" description="Helical" evidence="5">
    <location>
        <begin position="21"/>
        <end position="43"/>
    </location>
</feature>
<organism evidence="7 8">
    <name type="scientific">Siminovitchia acidinfaciens</name>
    <dbReference type="NCBI Taxonomy" id="2321395"/>
    <lineage>
        <taxon>Bacteria</taxon>
        <taxon>Bacillati</taxon>
        <taxon>Bacillota</taxon>
        <taxon>Bacilli</taxon>
        <taxon>Bacillales</taxon>
        <taxon>Bacillaceae</taxon>
        <taxon>Siminovitchia</taxon>
    </lineage>
</organism>
<keyword evidence="3" id="KW-0378">Hydrolase</keyword>
<dbReference type="SUPFAM" id="SSF50494">
    <property type="entry name" value="Trypsin-like serine proteases"/>
    <property type="match status" value="1"/>
</dbReference>
<dbReference type="InterPro" id="IPR001478">
    <property type="entry name" value="PDZ"/>
</dbReference>
<comment type="caution">
    <text evidence="7">The sequence shown here is derived from an EMBL/GenBank/DDBJ whole genome shotgun (WGS) entry which is preliminary data.</text>
</comment>
<evidence type="ECO:0000256" key="1">
    <source>
        <dbReference type="ARBA" id="ARBA00010541"/>
    </source>
</evidence>
<dbReference type="Proteomes" id="UP000287156">
    <property type="component" value="Unassembled WGS sequence"/>
</dbReference>
<dbReference type="CDD" id="cd06781">
    <property type="entry name" value="cpPDZ_BsHtra-like"/>
    <property type="match status" value="1"/>
</dbReference>
<dbReference type="PROSITE" id="PS50106">
    <property type="entry name" value="PDZ"/>
    <property type="match status" value="1"/>
</dbReference>
<keyword evidence="4" id="KW-0720">Serine protease</keyword>
<dbReference type="GO" id="GO:0004252">
    <property type="term" value="F:serine-type endopeptidase activity"/>
    <property type="evidence" value="ECO:0007669"/>
    <property type="project" value="InterPro"/>
</dbReference>
<evidence type="ECO:0000313" key="8">
    <source>
        <dbReference type="Proteomes" id="UP000287156"/>
    </source>
</evidence>
<dbReference type="GO" id="GO:0006508">
    <property type="term" value="P:proteolysis"/>
    <property type="evidence" value="ECO:0007669"/>
    <property type="project" value="UniProtKB-KW"/>
</dbReference>
<dbReference type="Gene3D" id="2.40.10.10">
    <property type="entry name" value="Trypsin-like serine proteases"/>
    <property type="match status" value="2"/>
</dbReference>
<evidence type="ECO:0000256" key="2">
    <source>
        <dbReference type="ARBA" id="ARBA00022670"/>
    </source>
</evidence>
<dbReference type="RefSeq" id="WP_126052501.1">
    <property type="nucleotide sequence ID" value="NZ_QYTV02000015.1"/>
</dbReference>
<dbReference type="InterPro" id="IPR036034">
    <property type="entry name" value="PDZ_sf"/>
</dbReference>
<dbReference type="SMART" id="SM00228">
    <property type="entry name" value="PDZ"/>
    <property type="match status" value="1"/>
</dbReference>
<dbReference type="Gene3D" id="2.30.42.10">
    <property type="match status" value="1"/>
</dbReference>
<sequence length="404" mass="42955">MGLYDDHSPNRFKKRGGRGGFFTGLIGGIIGALIIAILFPSVFGGTSKNENPNNAVIQQNEGETTKQQVSLEVTTDVTKAVAKAGKGVVGITNIQTANFWSTGQEGQQAVGVGSGVIYKKEGDKAYIVTNHHVVEDATQLEVTLSDGKKVSGTLQGSDVWTDLAVVEINSKDIGKGYVTEFGDSDSLHIGEPVMAIGNPLGLEFSGSVTQGIVSGVNRTVPVDINKDGIPDWNAEVIQTDAAINPGNSGGALVNIAGQVVGINSMKIAQSAVEGIGFSIPINYVIPIIEDLEKYGEVKRPAMGVTLRDVAEISAYHQEQTLKLPNDVTSGIMIEKVVTNSPAAKAGLRELDVIVALDGEKVDDVIALRKYLYNEKQVGDSMKVTYYRGGKKQEADVHLTDETRL</sequence>
<keyword evidence="5" id="KW-0472">Membrane</keyword>
<evidence type="ECO:0000256" key="3">
    <source>
        <dbReference type="ARBA" id="ARBA00022801"/>
    </source>
</evidence>
<evidence type="ECO:0000256" key="5">
    <source>
        <dbReference type="SAM" id="Phobius"/>
    </source>
</evidence>
<dbReference type="PANTHER" id="PTHR22939:SF129">
    <property type="entry name" value="SERINE PROTEASE HTRA2, MITOCHONDRIAL"/>
    <property type="match status" value="1"/>
</dbReference>
<evidence type="ECO:0000313" key="7">
    <source>
        <dbReference type="EMBL" id="RST70992.1"/>
    </source>
</evidence>
<dbReference type="OrthoDB" id="9758917at2"/>
<dbReference type="PRINTS" id="PR00834">
    <property type="entry name" value="PROTEASES2C"/>
</dbReference>
<evidence type="ECO:0000256" key="4">
    <source>
        <dbReference type="ARBA" id="ARBA00022825"/>
    </source>
</evidence>
<dbReference type="PANTHER" id="PTHR22939">
    <property type="entry name" value="SERINE PROTEASE FAMILY S1C HTRA-RELATED"/>
    <property type="match status" value="1"/>
</dbReference>
<name>A0A429XTG6_9BACI</name>
<evidence type="ECO:0000259" key="6">
    <source>
        <dbReference type="PROSITE" id="PS50106"/>
    </source>
</evidence>
<dbReference type="Pfam" id="PF13180">
    <property type="entry name" value="PDZ_2"/>
    <property type="match status" value="1"/>
</dbReference>
<dbReference type="InterPro" id="IPR043504">
    <property type="entry name" value="Peptidase_S1_PA_chymotrypsin"/>
</dbReference>
<keyword evidence="8" id="KW-1185">Reference proteome</keyword>
<dbReference type="AlphaFoldDB" id="A0A429XTG6"/>